<feature type="domain" description="Peptidase C51" evidence="2">
    <location>
        <begin position="3"/>
        <end position="143"/>
    </location>
</feature>
<dbReference type="PROSITE" id="PS50911">
    <property type="entry name" value="CHAP"/>
    <property type="match status" value="1"/>
</dbReference>
<evidence type="ECO:0000313" key="3">
    <source>
        <dbReference type="EMBL" id="UKH48315.1"/>
    </source>
</evidence>
<evidence type="ECO:0000259" key="2">
    <source>
        <dbReference type="PROSITE" id="PS50911"/>
    </source>
</evidence>
<dbReference type="Proteomes" id="UP001179340">
    <property type="component" value="Segment"/>
</dbReference>
<proteinExistence type="predicted"/>
<keyword evidence="4" id="KW-1185">Reference proteome</keyword>
<reference evidence="3" key="1">
    <citation type="submission" date="2021-12" db="EMBL/GenBank/DDBJ databases">
        <authorList>
            <person name="Isenhart S.H."/>
            <person name="Brown D.K."/>
            <person name="Allen M.J."/>
            <person name="Garcia C.A."/>
            <person name="Bollivar D.W."/>
            <person name="Garlena R.A."/>
            <person name="Russell D.A."/>
            <person name="Jacobs-Sera D."/>
            <person name="Hatfull G.F."/>
        </authorList>
    </citation>
    <scope>NUCLEOTIDE SEQUENCE</scope>
</reference>
<organism evidence="3 4">
    <name type="scientific">Arthrobacter phage Lilmac1015</name>
    <dbReference type="NCBI Taxonomy" id="2912653"/>
    <lineage>
        <taxon>Viruses</taxon>
        <taxon>Duplodnaviria</taxon>
        <taxon>Heunggongvirae</taxon>
        <taxon>Uroviricota</taxon>
        <taxon>Caudoviricetes</taxon>
        <taxon>Berryhillviridae</taxon>
        <taxon>Lilmacvirus</taxon>
        <taxon>Lilmacvirus lilmac1015</taxon>
    </lineage>
</organism>
<dbReference type="GO" id="GO:0001897">
    <property type="term" value="P:symbiont-mediated cytolysis of host cell"/>
    <property type="evidence" value="ECO:0007669"/>
    <property type="project" value="UniProtKB-ARBA"/>
</dbReference>
<protein>
    <submittedName>
        <fullName evidence="3">Endolysin</fullName>
    </submittedName>
</protein>
<evidence type="ECO:0000256" key="1">
    <source>
        <dbReference type="ARBA" id="ARBA00022529"/>
    </source>
</evidence>
<dbReference type="Gene3D" id="3.90.1720.10">
    <property type="entry name" value="endopeptidase domain like (from Nostoc punctiforme)"/>
    <property type="match status" value="1"/>
</dbReference>
<dbReference type="SUPFAM" id="SSF54001">
    <property type="entry name" value="Cysteine proteinases"/>
    <property type="match status" value="1"/>
</dbReference>
<gene>
    <name evidence="3" type="primary">29</name>
    <name evidence="3" type="ORF">SEA_LILMAC1015_29</name>
</gene>
<name>A0AA49BRM5_9CAUD</name>
<dbReference type="Pfam" id="PF05257">
    <property type="entry name" value="CHAP"/>
    <property type="match status" value="1"/>
</dbReference>
<accession>A0AA49BRM5</accession>
<dbReference type="EMBL" id="OL742560">
    <property type="protein sequence ID" value="UKH48315.1"/>
    <property type="molecule type" value="Genomic_DNA"/>
</dbReference>
<dbReference type="InterPro" id="IPR007921">
    <property type="entry name" value="CHAP_dom"/>
</dbReference>
<sequence length="236" mass="25550">MTNRAQENWINNAVGRAIDPDRSYGLQCVDVVDDYAEACFPGVPWQKSIGGVGGARDFKRVNNGYFKWIPNIVGDLKSVPARGDIMVWDGSALNQYGHTAVVLSATPSTVTVIQQDGFMQVRAHIATLGYDNPGTGPALGWLRPLVKPDPVAPKPVRVVREVGPYGSNERSSTTNGPGTLKRKFKKGDKLTFKGYRLGTDPYKDGNNVWFVGAFSGTYFHSSGFVGGKNTAGLPKI</sequence>
<keyword evidence="1" id="KW-0929">Antimicrobial</keyword>
<evidence type="ECO:0000313" key="4">
    <source>
        <dbReference type="Proteomes" id="UP001179340"/>
    </source>
</evidence>
<dbReference type="InterPro" id="IPR038765">
    <property type="entry name" value="Papain-like_cys_pep_sf"/>
</dbReference>